<proteinExistence type="predicted"/>
<dbReference type="Proteomes" id="UP001295794">
    <property type="component" value="Unassembled WGS sequence"/>
</dbReference>
<organism evidence="3 4">
    <name type="scientific">Mycena citricolor</name>
    <dbReference type="NCBI Taxonomy" id="2018698"/>
    <lineage>
        <taxon>Eukaryota</taxon>
        <taxon>Fungi</taxon>
        <taxon>Dikarya</taxon>
        <taxon>Basidiomycota</taxon>
        <taxon>Agaricomycotina</taxon>
        <taxon>Agaricomycetes</taxon>
        <taxon>Agaricomycetidae</taxon>
        <taxon>Agaricales</taxon>
        <taxon>Marasmiineae</taxon>
        <taxon>Mycenaceae</taxon>
        <taxon>Mycena</taxon>
    </lineage>
</organism>
<gene>
    <name evidence="3" type="ORF">MYCIT1_LOCUS29304</name>
</gene>
<dbReference type="Gene3D" id="3.30.200.20">
    <property type="entry name" value="Phosphorylase Kinase, domain 1"/>
    <property type="match status" value="1"/>
</dbReference>
<dbReference type="PANTHER" id="PTHR24347">
    <property type="entry name" value="SERINE/THREONINE-PROTEIN KINASE"/>
    <property type="match status" value="1"/>
</dbReference>
<evidence type="ECO:0000313" key="3">
    <source>
        <dbReference type="EMBL" id="CAK5279325.1"/>
    </source>
</evidence>
<dbReference type="InterPro" id="IPR000719">
    <property type="entry name" value="Prot_kinase_dom"/>
</dbReference>
<dbReference type="InterPro" id="IPR011009">
    <property type="entry name" value="Kinase-like_dom_sf"/>
</dbReference>
<feature type="region of interest" description="Disordered" evidence="1">
    <location>
        <begin position="1"/>
        <end position="84"/>
    </location>
</feature>
<sequence length="526" mass="58853">MSIMATQQTHSPASHQESKSDLQADHICVPPVDQVQEHEHEQEHEKENASVNEDNDDDETATIKPKPEEVYDDDNHPATQPYDVCERPSGRALIGQDSSFQESMEEVLPLVPRAQWSESRRRLFIRTDSDPVAGRVYTDFEACFRHITATRQDQHFLLPPDDPDEAFPEWIVKVPLSIPVEFYDLLTSNPQSSDPIVQFLRNDHFGNGARLADPEYLGTGSRCALYRVRHSVTGAVWLIKRTIYEKYVDKNTFFNNYEENDVLKAIQTAVRQGESETDFPALRNGVCQFVGSRPCENTVDLLFEYMPGADLRNRILHKNQKFDQHKCKSVAVDICTAMAALHRRGVVHRNIALENLIYSDTGTRIVGFGSATANLEKSGASYSDSVDCHSVGVCLIMLLASNVPALRDVVGDSLAAEGSALGRHQIIWDQVKAAAAVDDSGIEFIDGLIAENPSERLTFEDALQAKWIRHLSPSWTPPKSAPKQSQSLILATDKPSRAISLKRMLSDADINLPDNLKRVNLHVDDD</sequence>
<accession>A0AAD2K4W3</accession>
<name>A0AAD2K4W3_9AGAR</name>
<feature type="domain" description="Protein kinase" evidence="2">
    <location>
        <begin position="211"/>
        <end position="468"/>
    </location>
</feature>
<feature type="compositionally biased region" description="Basic and acidic residues" evidence="1">
    <location>
        <begin position="65"/>
        <end position="76"/>
    </location>
</feature>
<dbReference type="GO" id="GO:0004672">
    <property type="term" value="F:protein kinase activity"/>
    <property type="evidence" value="ECO:0007669"/>
    <property type="project" value="InterPro"/>
</dbReference>
<comment type="caution">
    <text evidence="3">The sequence shown here is derived from an EMBL/GenBank/DDBJ whole genome shotgun (WGS) entry which is preliminary data.</text>
</comment>
<dbReference type="PROSITE" id="PS50011">
    <property type="entry name" value="PROTEIN_KINASE_DOM"/>
    <property type="match status" value="1"/>
</dbReference>
<dbReference type="Pfam" id="PF00069">
    <property type="entry name" value="Pkinase"/>
    <property type="match status" value="1"/>
</dbReference>
<evidence type="ECO:0000256" key="1">
    <source>
        <dbReference type="SAM" id="MobiDB-lite"/>
    </source>
</evidence>
<dbReference type="EMBL" id="CAVNYO010000436">
    <property type="protein sequence ID" value="CAK5279325.1"/>
    <property type="molecule type" value="Genomic_DNA"/>
</dbReference>
<evidence type="ECO:0000259" key="2">
    <source>
        <dbReference type="PROSITE" id="PS50011"/>
    </source>
</evidence>
<feature type="compositionally biased region" description="Basic and acidic residues" evidence="1">
    <location>
        <begin position="35"/>
        <end position="48"/>
    </location>
</feature>
<evidence type="ECO:0000313" key="4">
    <source>
        <dbReference type="Proteomes" id="UP001295794"/>
    </source>
</evidence>
<keyword evidence="4" id="KW-1185">Reference proteome</keyword>
<feature type="compositionally biased region" description="Polar residues" evidence="1">
    <location>
        <begin position="1"/>
        <end position="15"/>
    </location>
</feature>
<dbReference type="SUPFAM" id="SSF56112">
    <property type="entry name" value="Protein kinase-like (PK-like)"/>
    <property type="match status" value="1"/>
</dbReference>
<dbReference type="SMART" id="SM00220">
    <property type="entry name" value="S_TKc"/>
    <property type="match status" value="1"/>
</dbReference>
<reference evidence="3" key="1">
    <citation type="submission" date="2023-11" db="EMBL/GenBank/DDBJ databases">
        <authorList>
            <person name="De Vega J J."/>
            <person name="De Vega J J."/>
        </authorList>
    </citation>
    <scope>NUCLEOTIDE SEQUENCE</scope>
</reference>
<dbReference type="AlphaFoldDB" id="A0AAD2K4W3"/>
<dbReference type="GO" id="GO:0005524">
    <property type="term" value="F:ATP binding"/>
    <property type="evidence" value="ECO:0007669"/>
    <property type="project" value="InterPro"/>
</dbReference>
<protein>
    <recommendedName>
        <fullName evidence="2">Protein kinase domain-containing protein</fullName>
    </recommendedName>
</protein>
<dbReference type="Gene3D" id="1.10.510.10">
    <property type="entry name" value="Transferase(Phosphotransferase) domain 1"/>
    <property type="match status" value="1"/>
</dbReference>